<dbReference type="EMBL" id="BONK01000005">
    <property type="protein sequence ID" value="GIG21181.1"/>
    <property type="molecule type" value="Genomic_DNA"/>
</dbReference>
<dbReference type="GO" id="GO:0046872">
    <property type="term" value="F:metal ion binding"/>
    <property type="evidence" value="ECO:0007669"/>
    <property type="project" value="UniProtKB-KW"/>
</dbReference>
<feature type="compositionally biased region" description="Low complexity" evidence="2">
    <location>
        <begin position="284"/>
        <end position="296"/>
    </location>
</feature>
<keyword evidence="1" id="KW-0479">Metal-binding</keyword>
<dbReference type="AlphaFoldDB" id="A0A919P3Z6"/>
<dbReference type="Proteomes" id="UP000632740">
    <property type="component" value="Unassembled WGS sequence"/>
</dbReference>
<dbReference type="RefSeq" id="WP_203752007.1">
    <property type="nucleotide sequence ID" value="NZ_BONK01000005.1"/>
</dbReference>
<evidence type="ECO:0000313" key="5">
    <source>
        <dbReference type="Proteomes" id="UP000632740"/>
    </source>
</evidence>
<dbReference type="GO" id="GO:0003824">
    <property type="term" value="F:catalytic activity"/>
    <property type="evidence" value="ECO:0007669"/>
    <property type="project" value="InterPro"/>
</dbReference>
<proteinExistence type="predicted"/>
<accession>A0A919P3Z6</accession>
<sequence length="321" mass="34319">MRIARLAGDRVAVRGDGGWWDVTDALGLARHGDPVRALIESGTDLAAHVLSDVPFVGDADAVLLAPIARPSKVVGAPVNYRDHQVEMQEQKTIADYGVFLKAPSSIIGPGQEISLPYTDKRTDQEGELGVVIGRRTRNVSRAEALDHVFGYVPILDITVRSGEDRSTRKSFDTFTPVGPYITTRDEVPDPGALTLQCWVDGDLRQSVGTRELIFDVPTLVSYASHVMTLEPGDIIASGTPAGVGVLRDGGTVVVEISGLGRLQVGVTARDAIPYDHRPGPPTTEEQNAAAEKQAADAPLAAEVRGHWAHHLAGLWYQGGDA</sequence>
<evidence type="ECO:0000256" key="2">
    <source>
        <dbReference type="SAM" id="MobiDB-lite"/>
    </source>
</evidence>
<dbReference type="InterPro" id="IPR036663">
    <property type="entry name" value="Fumarylacetoacetase_C_sf"/>
</dbReference>
<dbReference type="PANTHER" id="PTHR11820:SF112">
    <property type="entry name" value="FUMARYLACETOACETATE HYDROLASE FAMILY PROTEIN (AFU_ORTHOLOGUE AFUA_1G02370)-RELATED"/>
    <property type="match status" value="1"/>
</dbReference>
<feature type="domain" description="Fumarylacetoacetase-like C-terminal" evidence="3">
    <location>
        <begin position="72"/>
        <end position="266"/>
    </location>
</feature>
<evidence type="ECO:0000313" key="4">
    <source>
        <dbReference type="EMBL" id="GIG21181.1"/>
    </source>
</evidence>
<feature type="region of interest" description="Disordered" evidence="2">
    <location>
        <begin position="271"/>
        <end position="296"/>
    </location>
</feature>
<name>A0A919P3Z6_9CELL</name>
<dbReference type="Gene3D" id="3.90.850.10">
    <property type="entry name" value="Fumarylacetoacetase-like, C-terminal domain"/>
    <property type="match status" value="1"/>
</dbReference>
<gene>
    <name evidence="4" type="ORF">Cch01nite_19050</name>
</gene>
<organism evidence="4 5">
    <name type="scientific">Cellulomonas chitinilytica</name>
    <dbReference type="NCBI Taxonomy" id="398759"/>
    <lineage>
        <taxon>Bacteria</taxon>
        <taxon>Bacillati</taxon>
        <taxon>Actinomycetota</taxon>
        <taxon>Actinomycetes</taxon>
        <taxon>Micrococcales</taxon>
        <taxon>Cellulomonadaceae</taxon>
        <taxon>Cellulomonas</taxon>
    </lineage>
</organism>
<dbReference type="SUPFAM" id="SSF56529">
    <property type="entry name" value="FAH"/>
    <property type="match status" value="1"/>
</dbReference>
<dbReference type="PANTHER" id="PTHR11820">
    <property type="entry name" value="ACYLPYRUVASE"/>
    <property type="match status" value="1"/>
</dbReference>
<comment type="caution">
    <text evidence="4">The sequence shown here is derived from an EMBL/GenBank/DDBJ whole genome shotgun (WGS) entry which is preliminary data.</text>
</comment>
<protein>
    <recommendedName>
        <fullName evidence="3">Fumarylacetoacetase-like C-terminal domain-containing protein</fullName>
    </recommendedName>
</protein>
<evidence type="ECO:0000259" key="3">
    <source>
        <dbReference type="Pfam" id="PF01557"/>
    </source>
</evidence>
<evidence type="ECO:0000256" key="1">
    <source>
        <dbReference type="ARBA" id="ARBA00022723"/>
    </source>
</evidence>
<dbReference type="Pfam" id="PF01557">
    <property type="entry name" value="FAA_hydrolase"/>
    <property type="match status" value="1"/>
</dbReference>
<reference evidence="4" key="1">
    <citation type="submission" date="2021-01" db="EMBL/GenBank/DDBJ databases">
        <title>Whole genome shotgun sequence of Cellulomonas chitinilytica NBRC 110799.</title>
        <authorList>
            <person name="Komaki H."/>
            <person name="Tamura T."/>
        </authorList>
    </citation>
    <scope>NUCLEOTIDE SEQUENCE</scope>
    <source>
        <strain evidence="4">NBRC 110799</strain>
    </source>
</reference>
<dbReference type="InterPro" id="IPR011234">
    <property type="entry name" value="Fumarylacetoacetase-like_C"/>
</dbReference>
<keyword evidence="5" id="KW-1185">Reference proteome</keyword>